<proteinExistence type="predicted"/>
<evidence type="ECO:0000256" key="1">
    <source>
        <dbReference type="ARBA" id="ARBA00001974"/>
    </source>
</evidence>
<dbReference type="AlphaFoldDB" id="A0A8S1IKN9"/>
<dbReference type="InterPro" id="IPR016166">
    <property type="entry name" value="FAD-bd_PCMH"/>
</dbReference>
<evidence type="ECO:0000256" key="3">
    <source>
        <dbReference type="ARBA" id="ARBA00023002"/>
    </source>
</evidence>
<dbReference type="SUPFAM" id="SSF56176">
    <property type="entry name" value="FAD-binding/transporter-associated domain-like"/>
    <property type="match status" value="1"/>
</dbReference>
<gene>
    <name evidence="5" type="ORF">OSTQU699_LOCUS539</name>
</gene>
<protein>
    <recommendedName>
        <fullName evidence="4">FAD-binding PCMH-type domain-containing protein</fullName>
    </recommendedName>
</protein>
<comment type="cofactor">
    <cofactor evidence="1">
        <name>FAD</name>
        <dbReference type="ChEBI" id="CHEBI:57692"/>
    </cofactor>
</comment>
<reference evidence="5" key="1">
    <citation type="submission" date="2020-12" db="EMBL/GenBank/DDBJ databases">
        <authorList>
            <person name="Iha C."/>
        </authorList>
    </citation>
    <scope>NUCLEOTIDE SEQUENCE</scope>
</reference>
<evidence type="ECO:0000313" key="5">
    <source>
        <dbReference type="EMBL" id="CAD7695178.1"/>
    </source>
</evidence>
<comment type="pathway">
    <text evidence="2">Cofactor biosynthesis; L-ascorbate biosynthesis.</text>
</comment>
<dbReference type="InterPro" id="IPR016167">
    <property type="entry name" value="FAD-bd_PCMH_sub1"/>
</dbReference>
<dbReference type="Gene3D" id="3.30.465.10">
    <property type="match status" value="1"/>
</dbReference>
<dbReference type="GO" id="GO:0016020">
    <property type="term" value="C:membrane"/>
    <property type="evidence" value="ECO:0007669"/>
    <property type="project" value="InterPro"/>
</dbReference>
<keyword evidence="3" id="KW-0560">Oxidoreductase</keyword>
<sequence>MSMVVHAAVGTHANETIHNWAGDLTSTPAKVVTVKDVADIVNAVTNRKAYPSPVRALGSHHSNTKVLLADGGTVLEMREFDKILGHDDVKMTLTAQAGALYIDTSMYLQERGLMHYVNTEFGSLSSGAASMVHTKDASFRGEHGQVSSYVVGVKMVQADGSLVTITEDDNPEEMHALRSSYGLLGIVYEVTYKIRPLQLMRLKHKSYTVDQFLANLDDIRASEDSIMIYYFPYRDRLTVEFRSYIKDPGADPSKPNMKLAKHGTTWQWRLRNFFWTTAYPRFSGFLAHKLPLPYKVRYWLAAKFNSFAMLSMLLLKGSRTLPALQTNLYTEDVPKSARITFSLFSFEVEDYPKILREYYAFVQEYAKANKWRTTQPHVGYRIFQDNSAILSHAAHGESISIDPATVAGQPEWEPFLEEYNKFCSERNGTPLLNQTPVLKPEQAQAEGAYGKALPAFREARKAADPEGRFLTPHLRDLLDL</sequence>
<dbReference type="InterPro" id="IPR036318">
    <property type="entry name" value="FAD-bd_PCMH-like_sf"/>
</dbReference>
<dbReference type="InterPro" id="IPR016169">
    <property type="entry name" value="FAD-bd_PCMH_sub2"/>
</dbReference>
<evidence type="ECO:0000259" key="4">
    <source>
        <dbReference type="PROSITE" id="PS51387"/>
    </source>
</evidence>
<dbReference type="PANTHER" id="PTHR43762">
    <property type="entry name" value="L-GULONOLACTONE OXIDASE"/>
    <property type="match status" value="1"/>
</dbReference>
<dbReference type="GO" id="GO:0071949">
    <property type="term" value="F:FAD binding"/>
    <property type="evidence" value="ECO:0007669"/>
    <property type="project" value="InterPro"/>
</dbReference>
<keyword evidence="6" id="KW-1185">Reference proteome</keyword>
<accession>A0A8S1IKN9</accession>
<evidence type="ECO:0000313" key="6">
    <source>
        <dbReference type="Proteomes" id="UP000708148"/>
    </source>
</evidence>
<feature type="domain" description="FAD-binding PCMH-type" evidence="4">
    <location>
        <begin position="24"/>
        <end position="197"/>
    </location>
</feature>
<dbReference type="InterPro" id="IPR006094">
    <property type="entry name" value="Oxid_FAD_bind_N"/>
</dbReference>
<dbReference type="EMBL" id="CAJHUC010000316">
    <property type="protein sequence ID" value="CAD7695178.1"/>
    <property type="molecule type" value="Genomic_DNA"/>
</dbReference>
<comment type="caution">
    <text evidence="5">The sequence shown here is derived from an EMBL/GenBank/DDBJ whole genome shotgun (WGS) entry which is preliminary data.</text>
</comment>
<dbReference type="Gene3D" id="3.30.43.10">
    <property type="entry name" value="Uridine Diphospho-n-acetylenolpyruvylglucosamine Reductase, domain 2"/>
    <property type="match status" value="1"/>
</dbReference>
<dbReference type="Pfam" id="PF01565">
    <property type="entry name" value="FAD_binding_4"/>
    <property type="match status" value="1"/>
</dbReference>
<dbReference type="PANTHER" id="PTHR43762:SF1">
    <property type="entry name" value="D-ARABINONO-1,4-LACTONE OXIDASE"/>
    <property type="match status" value="1"/>
</dbReference>
<dbReference type="InterPro" id="IPR007173">
    <property type="entry name" value="ALO_C"/>
</dbReference>
<name>A0A8S1IKN9_9CHLO</name>
<dbReference type="InterPro" id="IPR010031">
    <property type="entry name" value="FAD_lactone_oxidase-like"/>
</dbReference>
<dbReference type="PROSITE" id="PS51387">
    <property type="entry name" value="FAD_PCMH"/>
    <property type="match status" value="1"/>
</dbReference>
<dbReference type="GO" id="GO:0003885">
    <property type="term" value="F:D-arabinono-1,4-lactone oxidase activity"/>
    <property type="evidence" value="ECO:0007669"/>
    <property type="project" value="InterPro"/>
</dbReference>
<dbReference type="Pfam" id="PF04030">
    <property type="entry name" value="ALO"/>
    <property type="match status" value="1"/>
</dbReference>
<dbReference type="Proteomes" id="UP000708148">
    <property type="component" value="Unassembled WGS sequence"/>
</dbReference>
<organism evidence="5 6">
    <name type="scientific">Ostreobium quekettii</name>
    <dbReference type="NCBI Taxonomy" id="121088"/>
    <lineage>
        <taxon>Eukaryota</taxon>
        <taxon>Viridiplantae</taxon>
        <taxon>Chlorophyta</taxon>
        <taxon>core chlorophytes</taxon>
        <taxon>Ulvophyceae</taxon>
        <taxon>TCBD clade</taxon>
        <taxon>Bryopsidales</taxon>
        <taxon>Ostreobineae</taxon>
        <taxon>Ostreobiaceae</taxon>
        <taxon>Ostreobium</taxon>
    </lineage>
</organism>
<dbReference type="OrthoDB" id="610608at2759"/>
<evidence type="ECO:0000256" key="2">
    <source>
        <dbReference type="ARBA" id="ARBA00005147"/>
    </source>
</evidence>